<feature type="region of interest" description="Disordered" evidence="1">
    <location>
        <begin position="1"/>
        <end position="22"/>
    </location>
</feature>
<dbReference type="Proteomes" id="UP000007015">
    <property type="component" value="Chromosome 4"/>
</dbReference>
<feature type="region of interest" description="Disordered" evidence="1">
    <location>
        <begin position="204"/>
        <end position="294"/>
    </location>
</feature>
<accession>A2XSA4</accession>
<keyword evidence="3" id="KW-1185">Reference proteome</keyword>
<dbReference type="AlphaFoldDB" id="A2XSA4"/>
<dbReference type="Gramene" id="BGIOSGA016196-TA">
    <property type="protein sequence ID" value="BGIOSGA016196-PA"/>
    <property type="gene ID" value="BGIOSGA016196"/>
</dbReference>
<dbReference type="EMBL" id="CM000129">
    <property type="protein sequence ID" value="EAY93714.1"/>
    <property type="molecule type" value="Genomic_DNA"/>
</dbReference>
<feature type="compositionally biased region" description="Gly residues" evidence="1">
    <location>
        <begin position="278"/>
        <end position="294"/>
    </location>
</feature>
<organism evidence="2 3">
    <name type="scientific">Oryza sativa subsp. indica</name>
    <name type="common">Rice</name>
    <dbReference type="NCBI Taxonomy" id="39946"/>
    <lineage>
        <taxon>Eukaryota</taxon>
        <taxon>Viridiplantae</taxon>
        <taxon>Streptophyta</taxon>
        <taxon>Embryophyta</taxon>
        <taxon>Tracheophyta</taxon>
        <taxon>Spermatophyta</taxon>
        <taxon>Magnoliopsida</taxon>
        <taxon>Liliopsida</taxon>
        <taxon>Poales</taxon>
        <taxon>Poaceae</taxon>
        <taxon>BOP clade</taxon>
        <taxon>Oryzoideae</taxon>
        <taxon>Oryzeae</taxon>
        <taxon>Oryzinae</taxon>
        <taxon>Oryza</taxon>
        <taxon>Oryza sativa</taxon>
    </lineage>
</organism>
<evidence type="ECO:0000256" key="1">
    <source>
        <dbReference type="SAM" id="MobiDB-lite"/>
    </source>
</evidence>
<evidence type="ECO:0000313" key="2">
    <source>
        <dbReference type="EMBL" id="EAY93714.1"/>
    </source>
</evidence>
<reference evidence="2 3" key="1">
    <citation type="journal article" date="2005" name="PLoS Biol.">
        <title>The genomes of Oryza sativa: a history of duplications.</title>
        <authorList>
            <person name="Yu J."/>
            <person name="Wang J."/>
            <person name="Lin W."/>
            <person name="Li S."/>
            <person name="Li H."/>
            <person name="Zhou J."/>
            <person name="Ni P."/>
            <person name="Dong W."/>
            <person name="Hu S."/>
            <person name="Zeng C."/>
            <person name="Zhang J."/>
            <person name="Zhang Y."/>
            <person name="Li R."/>
            <person name="Xu Z."/>
            <person name="Li S."/>
            <person name="Li X."/>
            <person name="Zheng H."/>
            <person name="Cong L."/>
            <person name="Lin L."/>
            <person name="Yin J."/>
            <person name="Geng J."/>
            <person name="Li G."/>
            <person name="Shi J."/>
            <person name="Liu J."/>
            <person name="Lv H."/>
            <person name="Li J."/>
            <person name="Wang J."/>
            <person name="Deng Y."/>
            <person name="Ran L."/>
            <person name="Shi X."/>
            <person name="Wang X."/>
            <person name="Wu Q."/>
            <person name="Li C."/>
            <person name="Ren X."/>
            <person name="Wang J."/>
            <person name="Wang X."/>
            <person name="Li D."/>
            <person name="Liu D."/>
            <person name="Zhang X."/>
            <person name="Ji Z."/>
            <person name="Zhao W."/>
            <person name="Sun Y."/>
            <person name="Zhang Z."/>
            <person name="Bao J."/>
            <person name="Han Y."/>
            <person name="Dong L."/>
            <person name="Ji J."/>
            <person name="Chen P."/>
            <person name="Wu S."/>
            <person name="Liu J."/>
            <person name="Xiao Y."/>
            <person name="Bu D."/>
            <person name="Tan J."/>
            <person name="Yang L."/>
            <person name="Ye C."/>
            <person name="Zhang J."/>
            <person name="Xu J."/>
            <person name="Zhou Y."/>
            <person name="Yu Y."/>
            <person name="Zhang B."/>
            <person name="Zhuang S."/>
            <person name="Wei H."/>
            <person name="Liu B."/>
            <person name="Lei M."/>
            <person name="Yu H."/>
            <person name="Li Y."/>
            <person name="Xu H."/>
            <person name="Wei S."/>
            <person name="He X."/>
            <person name="Fang L."/>
            <person name="Zhang Z."/>
            <person name="Zhang Y."/>
            <person name="Huang X."/>
            <person name="Su Z."/>
            <person name="Tong W."/>
            <person name="Li J."/>
            <person name="Tong Z."/>
            <person name="Li S."/>
            <person name="Ye J."/>
            <person name="Wang L."/>
            <person name="Fang L."/>
            <person name="Lei T."/>
            <person name="Chen C."/>
            <person name="Chen H."/>
            <person name="Xu Z."/>
            <person name="Li H."/>
            <person name="Huang H."/>
            <person name="Zhang F."/>
            <person name="Xu H."/>
            <person name="Li N."/>
            <person name="Zhao C."/>
            <person name="Li S."/>
            <person name="Dong L."/>
            <person name="Huang Y."/>
            <person name="Li L."/>
            <person name="Xi Y."/>
            <person name="Qi Q."/>
            <person name="Li W."/>
            <person name="Zhang B."/>
            <person name="Hu W."/>
            <person name="Zhang Y."/>
            <person name="Tian X."/>
            <person name="Jiao Y."/>
            <person name="Liang X."/>
            <person name="Jin J."/>
            <person name="Gao L."/>
            <person name="Zheng W."/>
            <person name="Hao B."/>
            <person name="Liu S."/>
            <person name="Wang W."/>
            <person name="Yuan L."/>
            <person name="Cao M."/>
            <person name="McDermott J."/>
            <person name="Samudrala R."/>
            <person name="Wang J."/>
            <person name="Wong G.K."/>
            <person name="Yang H."/>
        </authorList>
    </citation>
    <scope>NUCLEOTIDE SEQUENCE [LARGE SCALE GENOMIC DNA]</scope>
    <source>
        <strain evidence="3">cv. 93-11</strain>
    </source>
</reference>
<proteinExistence type="predicted"/>
<feature type="compositionally biased region" description="Basic residues" evidence="1">
    <location>
        <begin position="260"/>
        <end position="269"/>
    </location>
</feature>
<dbReference type="HOGENOM" id="CLU_947935_0_0_1"/>
<name>A2XSA4_ORYSI</name>
<sequence>MSSAADATRHRQLSQPPLPATLQIRPSGVDLGDTAAVAAEHRATTTTTRRCSRLLHSHDQTTATPLNPATSHYPAATTATMLASACRALPPPRRPPLATHHCHRAVLGFTVAGRAALPVLRQPLLPPSQGLRAPSGAELASPAAVPPVDAHTVATVAIRSSFPVVGRLRRAGSTGETIFRGEEPDPALGEPDSAWIWPTIAAGSHATAPPDLPSPPPSSAAAADDRTSACSHWRPALTPSSSGRLPPRTCPRGSFGGRRREPRGRRPRRPPALPVTHSGGGEAGNVLGKGGGGG</sequence>
<protein>
    <submittedName>
        <fullName evidence="2">Uncharacterized protein</fullName>
    </submittedName>
</protein>
<evidence type="ECO:0000313" key="3">
    <source>
        <dbReference type="Proteomes" id="UP000007015"/>
    </source>
</evidence>
<gene>
    <name evidence="2" type="ORF">OsI_15505</name>
</gene>